<protein>
    <recommendedName>
        <fullName evidence="4">SpoVT-AbrB domain-containing protein</fullName>
    </recommendedName>
</protein>
<evidence type="ECO:0000256" key="1">
    <source>
        <dbReference type="SAM" id="MobiDB-lite"/>
    </source>
</evidence>
<accession>A0ABM7WHV1</accession>
<dbReference type="EMBL" id="AP025564">
    <property type="protein sequence ID" value="BDE95851.1"/>
    <property type="molecule type" value="Genomic_DNA"/>
</dbReference>
<organism evidence="2 3">
    <name type="scientific">Raoultibacter timonensis</name>
    <dbReference type="NCBI Taxonomy" id="1907662"/>
    <lineage>
        <taxon>Bacteria</taxon>
        <taxon>Bacillati</taxon>
        <taxon>Actinomycetota</taxon>
        <taxon>Coriobacteriia</taxon>
        <taxon>Eggerthellales</taxon>
        <taxon>Eggerthellaceae</taxon>
        <taxon>Raoultibacter</taxon>
    </lineage>
</organism>
<reference evidence="2 3" key="1">
    <citation type="submission" date="2022-01" db="EMBL/GenBank/DDBJ databases">
        <title>Novel bile acid biosynthetic pathways are enriched in the microbiome of centenarians.</title>
        <authorList>
            <person name="Sato Y."/>
            <person name="Atarashi K."/>
            <person name="Plichta R.D."/>
            <person name="Arai Y."/>
            <person name="Sasajima S."/>
            <person name="Kearney M.S."/>
            <person name="Suda W."/>
            <person name="Takeshita K."/>
            <person name="Sasaki T."/>
            <person name="Okamoto S."/>
            <person name="Skelly N.A."/>
            <person name="Okamura Y."/>
            <person name="Vlamakis H."/>
            <person name="Li Y."/>
            <person name="Tanoue T."/>
            <person name="Takei H."/>
            <person name="Nittono H."/>
            <person name="Narushima S."/>
            <person name="Irie J."/>
            <person name="Itoh H."/>
            <person name="Moriya K."/>
            <person name="Sugiura Y."/>
            <person name="Suematsu M."/>
            <person name="Moritoki N."/>
            <person name="Shibata S."/>
            <person name="Littman R.D."/>
            <person name="Fischbach A.M."/>
            <person name="Uwamino Y."/>
            <person name="Inoue T."/>
            <person name="Honda A."/>
            <person name="Hattori M."/>
            <person name="Murai T."/>
            <person name="Xavier J.R."/>
            <person name="Hirose N."/>
            <person name="Honda K."/>
        </authorList>
    </citation>
    <scope>NUCLEOTIDE SEQUENCE [LARGE SCALE GENOMIC DNA]</scope>
    <source>
        <strain evidence="2 3">CE91-St30</strain>
    </source>
</reference>
<keyword evidence="3" id="KW-1185">Reference proteome</keyword>
<dbReference type="Proteomes" id="UP001320544">
    <property type="component" value="Chromosome"/>
</dbReference>
<evidence type="ECO:0008006" key="4">
    <source>
        <dbReference type="Google" id="ProtNLM"/>
    </source>
</evidence>
<evidence type="ECO:0000313" key="3">
    <source>
        <dbReference type="Proteomes" id="UP001320544"/>
    </source>
</evidence>
<sequence>MVDSAAEKQASGKEASKKARGKKAPGAAVVRPLVRKISSKGQVSIPKAWLGDGGFNEYATIAFTDEGILVKPIELSDNDEFDALILRELIAQGLEGDELVDAWAAEKQVLREGAAAFRKHVFESLDDLEVNPDLESAFGC</sequence>
<dbReference type="RefSeq" id="WP_244412082.1">
    <property type="nucleotide sequence ID" value="NZ_AP025564.1"/>
</dbReference>
<proteinExistence type="predicted"/>
<gene>
    <name evidence="2" type="ORF">CE91St30_11840</name>
</gene>
<name>A0ABM7WHV1_9ACTN</name>
<feature type="region of interest" description="Disordered" evidence="1">
    <location>
        <begin position="1"/>
        <end position="27"/>
    </location>
</feature>
<evidence type="ECO:0000313" key="2">
    <source>
        <dbReference type="EMBL" id="BDE95851.1"/>
    </source>
</evidence>